<gene>
    <name evidence="4" type="ORF">F0357_14185</name>
</gene>
<feature type="transmembrane region" description="Helical" evidence="1">
    <location>
        <begin position="332"/>
        <end position="355"/>
    </location>
</feature>
<proteinExistence type="predicted"/>
<feature type="transmembrane region" description="Helical" evidence="1">
    <location>
        <begin position="397"/>
        <end position="420"/>
    </location>
</feature>
<evidence type="ECO:0000313" key="4">
    <source>
        <dbReference type="EMBL" id="MQT13768.1"/>
    </source>
</evidence>
<keyword evidence="5" id="KW-1185">Reference proteome</keyword>
<feature type="transmembrane region" description="Helical" evidence="1">
    <location>
        <begin position="91"/>
        <end position="110"/>
    </location>
</feature>
<keyword evidence="1" id="KW-0812">Transmembrane</keyword>
<dbReference type="RefSeq" id="WP_153483014.1">
    <property type="nucleotide sequence ID" value="NZ_VWNA01000001.1"/>
</dbReference>
<dbReference type="Proteomes" id="UP000332515">
    <property type="component" value="Unassembled WGS sequence"/>
</dbReference>
<dbReference type="EMBL" id="VWNA01000001">
    <property type="protein sequence ID" value="MQT13768.1"/>
    <property type="molecule type" value="Genomic_DNA"/>
</dbReference>
<reference evidence="4 5" key="1">
    <citation type="submission" date="2019-09" db="EMBL/GenBank/DDBJ databases">
        <title>Segnochrobactrum spirostomi gen. nov., sp. nov., isolated from the ciliate Spirostomum cf. yagiui and description of a novel family, Segnochrobactraceae fam. nov. within the order Rhizobiales of the class Alphaproteobacteria.</title>
        <authorList>
            <person name="Akter S."/>
            <person name="Shazib S.U.A."/>
            <person name="Shin M.K."/>
        </authorList>
    </citation>
    <scope>NUCLEOTIDE SEQUENCE [LARGE SCALE GENOMIC DNA]</scope>
    <source>
        <strain evidence="4 5">Sp-1</strain>
    </source>
</reference>
<name>A0A6A7Y6U6_9HYPH</name>
<feature type="transmembrane region" description="Helical" evidence="1">
    <location>
        <begin position="174"/>
        <end position="193"/>
    </location>
</feature>
<dbReference type="AlphaFoldDB" id="A0A6A7Y6U6"/>
<organism evidence="4 5">
    <name type="scientific">Segnochrobactrum spirostomi</name>
    <dbReference type="NCBI Taxonomy" id="2608987"/>
    <lineage>
        <taxon>Bacteria</taxon>
        <taxon>Pseudomonadati</taxon>
        <taxon>Pseudomonadota</taxon>
        <taxon>Alphaproteobacteria</taxon>
        <taxon>Hyphomicrobiales</taxon>
        <taxon>Segnochrobactraceae</taxon>
        <taxon>Segnochrobactrum</taxon>
    </lineage>
</organism>
<comment type="caution">
    <text evidence="4">The sequence shown here is derived from an EMBL/GenBank/DDBJ whole genome shotgun (WGS) entry which is preliminary data.</text>
</comment>
<feature type="transmembrane region" description="Helical" evidence="1">
    <location>
        <begin position="306"/>
        <end position="326"/>
    </location>
</feature>
<dbReference type="PANTHER" id="PTHR39084:SF1">
    <property type="entry name" value="DUF4010 DOMAIN-CONTAINING PROTEIN"/>
    <property type="match status" value="1"/>
</dbReference>
<feature type="transmembrane region" description="Helical" evidence="1">
    <location>
        <begin position="236"/>
        <end position="261"/>
    </location>
</feature>
<keyword evidence="1" id="KW-0472">Membrane</keyword>
<dbReference type="Pfam" id="PF13194">
    <property type="entry name" value="DUF4010"/>
    <property type="match status" value="1"/>
</dbReference>
<evidence type="ECO:0000256" key="1">
    <source>
        <dbReference type="SAM" id="Phobius"/>
    </source>
</evidence>
<keyword evidence="1" id="KW-1133">Transmembrane helix</keyword>
<feature type="transmembrane region" description="Helical" evidence="1">
    <location>
        <begin position="6"/>
        <end position="25"/>
    </location>
</feature>
<dbReference type="InterPro" id="IPR049177">
    <property type="entry name" value="MgtC_SapB_SrpB_YhiD_N"/>
</dbReference>
<feature type="transmembrane region" description="Helical" evidence="1">
    <location>
        <begin position="145"/>
        <end position="162"/>
    </location>
</feature>
<feature type="domain" description="MgtC/SapB/SrpB/YhiD N-terminal" evidence="2">
    <location>
        <begin position="9"/>
        <end position="134"/>
    </location>
</feature>
<protein>
    <submittedName>
        <fullName evidence="4">MgtC/SapB family protein</fullName>
    </submittedName>
</protein>
<evidence type="ECO:0000259" key="2">
    <source>
        <dbReference type="Pfam" id="PF02308"/>
    </source>
</evidence>
<feature type="transmembrane region" description="Helical" evidence="1">
    <location>
        <begin position="267"/>
        <end position="286"/>
    </location>
</feature>
<dbReference type="PANTHER" id="PTHR39084">
    <property type="entry name" value="MEMBRANE PROTEIN-RELATED"/>
    <property type="match status" value="1"/>
</dbReference>
<feature type="transmembrane region" description="Helical" evidence="1">
    <location>
        <begin position="205"/>
        <end position="224"/>
    </location>
</feature>
<evidence type="ECO:0000259" key="3">
    <source>
        <dbReference type="Pfam" id="PF13194"/>
    </source>
</evidence>
<accession>A0A6A7Y6U6</accession>
<evidence type="ECO:0000313" key="5">
    <source>
        <dbReference type="Proteomes" id="UP000332515"/>
    </source>
</evidence>
<sequence>MLESLIVRLGIALSIGFVVGVERGWRERDAPSGSRTAGVRTYALSGLLGGAMAALAQAFAAPLLVGIAFAVFAGAFAWFKYHEMEHDHDYSVTGIVAALVVFVLGALAVVGDVQAAAAGGVATAGILAGREKLHGLLTRLTWPELRSALLLMAMTAIVLPILPDRTIDPFDSLNLRQVWIFTVLTAAISYAGYVALKVAGPEKGILVSGLAGAMVSSTAVTIAFARRAAGGDPPRVLAGGALLAGMVSALRVTVLVLVVAPVLAAHLAPPMLAGAAVLGIGGWLLVRRRESGAAEPAAELGNPFDLLPLLAFAAIFAVVVVVGGWLRGVVGGAGILATSAVMGLIDVDVASLSAARLAGNGLTAETAGLAILAASGVNAAARAAYGTAIGPRGFSLPLMAGTLLALAAAALAAGATVGLLRI</sequence>
<feature type="transmembrane region" description="Helical" evidence="1">
    <location>
        <begin position="37"/>
        <end position="55"/>
    </location>
</feature>
<feature type="domain" description="DUF4010" evidence="3">
    <location>
        <begin position="183"/>
        <end position="390"/>
    </location>
</feature>
<dbReference type="InterPro" id="IPR025105">
    <property type="entry name" value="DUF4010"/>
</dbReference>
<dbReference type="Pfam" id="PF02308">
    <property type="entry name" value="MgtC"/>
    <property type="match status" value="1"/>
</dbReference>